<dbReference type="KEGG" id="gfs:119635200"/>
<sequence>MAHFCGFTKLIFLLLMLARTPLSDTRPFRGETGSSSDLIAGNEFLKLFLERDELQRDLYSSEYVGSRGGGGGGGGGSVTSASGTERGSGDSSDLVVADSAPAESVPVENVKRSANSRSLREKGSKGHQALTSSHEEDGKQVVKLVTTGSKIVFLEDYDENDAILDAEVREIDLKKEKPTLRKNISRTTNLDDFKVLAVSVSSSSQRASSSTNNRRKHERPQLTTSAALATRTLTSTTTEAPSKVDLTSGDNFINRSHKSELSIDEVEPFTSKHKARRPIRPQVSAKNKNTSGRPHTIDSENSASTNVQNVLAIPLQAASSLRSNQYHNDGQHNATTISNHETNSSKSSAHAGVDDQLLPFQTVIYHDNKEGHGPQSRSISYSSISQNIQDLQKWQHTGILAEARRNVSESLKPLTHIHQPEPAKFYSQPSQMYSVPAKFYSEPAKIYSEPSKMYGEPEKFYSEPAKVYGEPSKFYSEPSKVYSQPAKVYSEPAKTYWPPTPTDSSTTTTLATPAANSLFATSTTPRNGLFTSSRRPAIVSRIAFGEAQNALTSSTASTLTAMTTTAIGSLSTSTAKSFGTYHQRNFGHRHFSSSGNNANSSPTSTQRRIPLFNLDKLPYDVLNAPKPSTTQQQEHEQLLANNYQQKQQQQQSRSHINPCLESAVSTLFSTSSLSAHVPIQQQQQHSSLSDQHSNQNAKGLPNGDLVKCVAEISHTTLVTTEATLPHHFTTERTPHNEDLYAATPEQNYEIEESVSVMTNGRAHGVQRDGSVIGVGTGTNDDGSRGSATATIAPTTRHSFKPMRQRVRFGTNIRDDDDEAEVRGAGMPTLTTATGRRGHLSQSYDANANAKTNAAHSNASPSYKHNADDGRANDETDNTELVESYDDYSDVVDEGDVGVGGGSDVLKTNNRHNSYNNNNNNNYRGGLNAGSQAEQNENDDAKVAYVVEGRNYRKYRVEEKTDDGFIVGEYGVVDHNDGNLRGVRYTADSTINRSLIQKALLTFLKLK</sequence>
<feature type="compositionally biased region" description="Low complexity" evidence="1">
    <location>
        <begin position="222"/>
        <end position="238"/>
    </location>
</feature>
<evidence type="ECO:0000313" key="6">
    <source>
        <dbReference type="RefSeq" id="XP_037885814.1"/>
    </source>
</evidence>
<feature type="chain" id="PRO_5044694280" evidence="2">
    <location>
        <begin position="26"/>
        <end position="1006"/>
    </location>
</feature>
<feature type="compositionally biased region" description="Low complexity" evidence="1">
    <location>
        <begin position="201"/>
        <end position="210"/>
    </location>
</feature>
<feature type="signal peptide" evidence="2">
    <location>
        <begin position="1"/>
        <end position="25"/>
    </location>
</feature>
<evidence type="ECO:0000313" key="10">
    <source>
        <dbReference type="RefSeq" id="XP_037885819.1"/>
    </source>
</evidence>
<feature type="region of interest" description="Disordered" evidence="1">
    <location>
        <begin position="63"/>
        <end position="138"/>
    </location>
</feature>
<keyword evidence="2" id="KW-0732">Signal</keyword>
<feature type="region of interest" description="Disordered" evidence="1">
    <location>
        <begin position="264"/>
        <end position="304"/>
    </location>
</feature>
<dbReference type="RefSeq" id="XP_037885812.1">
    <property type="nucleotide sequence ID" value="XM_038029884.1"/>
</dbReference>
<feature type="region of interest" description="Disordered" evidence="1">
    <location>
        <begin position="850"/>
        <end position="874"/>
    </location>
</feature>
<feature type="region of interest" description="Disordered" evidence="1">
    <location>
        <begin position="201"/>
        <end position="252"/>
    </location>
</feature>
<dbReference type="RefSeq" id="XP_037885819.1">
    <property type="nucleotide sequence ID" value="XM_038029891.1"/>
</dbReference>
<dbReference type="GO" id="GO:0016301">
    <property type="term" value="F:kinase activity"/>
    <property type="evidence" value="ECO:0007669"/>
    <property type="project" value="UniProtKB-KW"/>
</dbReference>
<feature type="compositionally biased region" description="Polar residues" evidence="1">
    <location>
        <begin position="284"/>
        <end position="304"/>
    </location>
</feature>
<accession>A0A8U0WKY5</accession>
<gene>
    <name evidence="4 5 6 7 8 9 10 11" type="primary">LOC119635200</name>
</gene>
<dbReference type="RefSeq" id="XP_037885813.1">
    <property type="nucleotide sequence ID" value="XM_038029885.1"/>
</dbReference>
<feature type="compositionally biased region" description="Polar residues" evidence="1">
    <location>
        <begin position="850"/>
        <end position="862"/>
    </location>
</feature>
<evidence type="ECO:0000313" key="5">
    <source>
        <dbReference type="RefSeq" id="XP_037885813.1"/>
    </source>
</evidence>
<organism evidence="3 4">
    <name type="scientific">Glossina fuscipes</name>
    <dbReference type="NCBI Taxonomy" id="7396"/>
    <lineage>
        <taxon>Eukaryota</taxon>
        <taxon>Metazoa</taxon>
        <taxon>Ecdysozoa</taxon>
        <taxon>Arthropoda</taxon>
        <taxon>Hexapoda</taxon>
        <taxon>Insecta</taxon>
        <taxon>Pterygota</taxon>
        <taxon>Neoptera</taxon>
        <taxon>Endopterygota</taxon>
        <taxon>Diptera</taxon>
        <taxon>Brachycera</taxon>
        <taxon>Muscomorpha</taxon>
        <taxon>Hippoboscoidea</taxon>
        <taxon>Glossinidae</taxon>
        <taxon>Glossina</taxon>
    </lineage>
</organism>
<dbReference type="Proteomes" id="UP000092443">
    <property type="component" value="Unplaced"/>
</dbReference>
<feature type="region of interest" description="Disordered" evidence="1">
    <location>
        <begin position="676"/>
        <end position="700"/>
    </location>
</feature>
<dbReference type="RefSeq" id="XP_037885820.1">
    <property type="nucleotide sequence ID" value="XM_038029892.1"/>
</dbReference>
<feature type="compositionally biased region" description="Basic and acidic residues" evidence="1">
    <location>
        <begin position="864"/>
        <end position="873"/>
    </location>
</feature>
<dbReference type="GeneID" id="119635200"/>
<proteinExistence type="predicted"/>
<dbReference type="RefSeq" id="XP_037885817.1">
    <property type="nucleotide sequence ID" value="XM_038029889.1"/>
</dbReference>
<evidence type="ECO:0000256" key="2">
    <source>
        <dbReference type="SAM" id="SignalP"/>
    </source>
</evidence>
<feature type="compositionally biased region" description="Polar residues" evidence="1">
    <location>
        <begin position="325"/>
        <end position="348"/>
    </location>
</feature>
<dbReference type="RefSeq" id="XP_037885814.1">
    <property type="nucleotide sequence ID" value="XM_038029886.1"/>
</dbReference>
<dbReference type="Gene3D" id="6.10.250.1010">
    <property type="match status" value="1"/>
</dbReference>
<keyword evidence="4 5" id="KW-0418">Kinase</keyword>
<feature type="compositionally biased region" description="Low complexity" evidence="1">
    <location>
        <begin position="910"/>
        <end position="925"/>
    </location>
</feature>
<keyword evidence="4 5" id="KW-0808">Transferase</keyword>
<keyword evidence="3" id="KW-1185">Reference proteome</keyword>
<feature type="region of interest" description="Disordered" evidence="1">
    <location>
        <begin position="903"/>
        <end position="936"/>
    </location>
</feature>
<evidence type="ECO:0000313" key="4">
    <source>
        <dbReference type="RefSeq" id="XP_037885812.1"/>
    </source>
</evidence>
<feature type="compositionally biased region" description="Low complexity" evidence="1">
    <location>
        <begin position="680"/>
        <end position="696"/>
    </location>
</feature>
<protein>
    <submittedName>
        <fullName evidence="4 5">Probable serine/threonine-protein kinase DDB_G0282963</fullName>
    </submittedName>
</protein>
<evidence type="ECO:0000313" key="9">
    <source>
        <dbReference type="RefSeq" id="XP_037885818.1"/>
    </source>
</evidence>
<evidence type="ECO:0000313" key="8">
    <source>
        <dbReference type="RefSeq" id="XP_037885817.1"/>
    </source>
</evidence>
<evidence type="ECO:0000256" key="1">
    <source>
        <dbReference type="SAM" id="MobiDB-lite"/>
    </source>
</evidence>
<name>A0A8U0WKY5_9MUSC</name>
<dbReference type="AlphaFoldDB" id="A0A8U0WKY5"/>
<feature type="region of interest" description="Disordered" evidence="1">
    <location>
        <begin position="766"/>
        <end position="786"/>
    </location>
</feature>
<evidence type="ECO:0000313" key="11">
    <source>
        <dbReference type="RefSeq" id="XP_037885820.1"/>
    </source>
</evidence>
<feature type="compositionally biased region" description="Gly residues" evidence="1">
    <location>
        <begin position="66"/>
        <end position="77"/>
    </location>
</feature>
<dbReference type="RefSeq" id="XP_037885816.1">
    <property type="nucleotide sequence ID" value="XM_038029888.1"/>
</dbReference>
<dbReference type="RefSeq" id="XP_037885818.1">
    <property type="nucleotide sequence ID" value="XM_038029890.1"/>
</dbReference>
<evidence type="ECO:0000313" key="3">
    <source>
        <dbReference type="Proteomes" id="UP000092443"/>
    </source>
</evidence>
<feature type="compositionally biased region" description="Polar residues" evidence="1">
    <location>
        <begin position="777"/>
        <end position="786"/>
    </location>
</feature>
<feature type="region of interest" description="Disordered" evidence="1">
    <location>
        <begin position="325"/>
        <end position="350"/>
    </location>
</feature>
<evidence type="ECO:0000313" key="7">
    <source>
        <dbReference type="RefSeq" id="XP_037885816.1"/>
    </source>
</evidence>
<reference evidence="4 5" key="1">
    <citation type="submission" date="2025-04" db="UniProtKB">
        <authorList>
            <consortium name="RefSeq"/>
        </authorList>
    </citation>
    <scope>IDENTIFICATION</scope>
    <source>
        <tissue evidence="4 5">Whole body pupa</tissue>
    </source>
</reference>